<dbReference type="Proteomes" id="UP001140091">
    <property type="component" value="Unassembled WGS sequence"/>
</dbReference>
<protein>
    <submittedName>
        <fullName evidence="1">Uncharacterized protein</fullName>
    </submittedName>
</protein>
<gene>
    <name evidence="1" type="ORF">H1R20_g16206</name>
</gene>
<accession>A0A9W8M8Q6</accession>
<keyword evidence="2" id="KW-1185">Reference proteome</keyword>
<comment type="caution">
    <text evidence="1">The sequence shown here is derived from an EMBL/GenBank/DDBJ whole genome shotgun (WGS) entry which is preliminary data.</text>
</comment>
<evidence type="ECO:0000313" key="2">
    <source>
        <dbReference type="Proteomes" id="UP001140091"/>
    </source>
</evidence>
<dbReference type="AlphaFoldDB" id="A0A9W8M8Q6"/>
<evidence type="ECO:0000313" key="1">
    <source>
        <dbReference type="EMBL" id="KAJ2920887.1"/>
    </source>
</evidence>
<name>A0A9W8M8Q6_9AGAR</name>
<sequence>MIETALEALRLLDRNALQNLIQYAASRDRSIGLAYVTNHARFTEEQKETYITHFSNELSRLSNVSSLLHTVTEHNPTEHLLAYYSGDWWTDYPSSLSVSNSSCPVTTVTALVEHWKVQKRNVIALDSRHIVDAANFSGLTLDELREARSVANDTLSILELEADMNMRQLDLVNGRIIEMNDLDEKLSALAGRLPAAIPEIWLQGRKGEDRIGHI</sequence>
<dbReference type="EMBL" id="JANBPK010001729">
    <property type="protein sequence ID" value="KAJ2920887.1"/>
    <property type="molecule type" value="Genomic_DNA"/>
</dbReference>
<proteinExistence type="predicted"/>
<organism evidence="1 2">
    <name type="scientific">Candolleomyces eurysporus</name>
    <dbReference type="NCBI Taxonomy" id="2828524"/>
    <lineage>
        <taxon>Eukaryota</taxon>
        <taxon>Fungi</taxon>
        <taxon>Dikarya</taxon>
        <taxon>Basidiomycota</taxon>
        <taxon>Agaricomycotina</taxon>
        <taxon>Agaricomycetes</taxon>
        <taxon>Agaricomycetidae</taxon>
        <taxon>Agaricales</taxon>
        <taxon>Agaricineae</taxon>
        <taxon>Psathyrellaceae</taxon>
        <taxon>Candolleomyces</taxon>
    </lineage>
</organism>
<feature type="non-terminal residue" evidence="1">
    <location>
        <position position="214"/>
    </location>
</feature>
<reference evidence="1" key="1">
    <citation type="submission" date="2022-06" db="EMBL/GenBank/DDBJ databases">
        <title>Genome Sequence of Candolleomyces eurysporus.</title>
        <authorList>
            <person name="Buettner E."/>
        </authorList>
    </citation>
    <scope>NUCLEOTIDE SEQUENCE</scope>
    <source>
        <strain evidence="1">VTCC 930004</strain>
    </source>
</reference>